<dbReference type="InterPro" id="IPR000086">
    <property type="entry name" value="NUDIX_hydrolase_dom"/>
</dbReference>
<comment type="caution">
    <text evidence="2">The sequence shown here is derived from an EMBL/GenBank/DDBJ whole genome shotgun (WGS) entry which is preliminary data.</text>
</comment>
<dbReference type="GO" id="GO:0006203">
    <property type="term" value="P:dGTP catabolic process"/>
    <property type="evidence" value="ECO:0007669"/>
    <property type="project" value="TreeGrafter"/>
</dbReference>
<dbReference type="GO" id="GO:0035539">
    <property type="term" value="F:8-oxo-7,8-dihydrodeoxyguanosine triphosphate pyrophosphatase activity"/>
    <property type="evidence" value="ECO:0007669"/>
    <property type="project" value="TreeGrafter"/>
</dbReference>
<protein>
    <submittedName>
        <fullName evidence="2">MutT/NUDIX family protein</fullName>
    </submittedName>
</protein>
<name>K1XYQ5_9BACT</name>
<feature type="domain" description="Nudix hydrolase" evidence="1">
    <location>
        <begin position="7"/>
        <end position="141"/>
    </location>
</feature>
<sequence>MNWEKKRVWVGFGVLLYRDGKVLLWKRHDDPEKADSELHGEGSWTMPGGKLEFWESLEEGWVREVMEETWMKLNDVKIICVNNDKNEFAHFVTIGMYSDDFEGEAQVMEPDEITKWEWFPIDNLPSPMFPPSVKVLENYKKDAFYIK</sequence>
<dbReference type="PANTHER" id="PTHR16099">
    <property type="entry name" value="8-OXO-DGTP DIPHOSPHATES NUDT15"/>
    <property type="match status" value="1"/>
</dbReference>
<evidence type="ECO:0000313" key="2">
    <source>
        <dbReference type="EMBL" id="EKD30292.1"/>
    </source>
</evidence>
<dbReference type="Pfam" id="PF00293">
    <property type="entry name" value="NUDIX"/>
    <property type="match status" value="1"/>
</dbReference>
<dbReference type="EMBL" id="AMFJ01034099">
    <property type="protein sequence ID" value="EKD30292.1"/>
    <property type="molecule type" value="Genomic_DNA"/>
</dbReference>
<evidence type="ECO:0000259" key="1">
    <source>
        <dbReference type="PROSITE" id="PS51462"/>
    </source>
</evidence>
<reference evidence="2" key="1">
    <citation type="journal article" date="2012" name="Science">
        <title>Fermentation, hydrogen, and sulfur metabolism in multiple uncultivated bacterial phyla.</title>
        <authorList>
            <person name="Wrighton K.C."/>
            <person name="Thomas B.C."/>
            <person name="Sharon I."/>
            <person name="Miller C.S."/>
            <person name="Castelle C.J."/>
            <person name="VerBerkmoes N.C."/>
            <person name="Wilkins M.J."/>
            <person name="Hettich R.L."/>
            <person name="Lipton M.S."/>
            <person name="Williams K.H."/>
            <person name="Long P.E."/>
            <person name="Banfield J.F."/>
        </authorList>
    </citation>
    <scope>NUCLEOTIDE SEQUENCE [LARGE SCALE GENOMIC DNA]</scope>
</reference>
<proteinExistence type="predicted"/>
<gene>
    <name evidence="2" type="ORF">ACD_78C00099G0003</name>
</gene>
<dbReference type="Gene3D" id="3.90.79.10">
    <property type="entry name" value="Nucleoside Triphosphate Pyrophosphohydrolase"/>
    <property type="match status" value="1"/>
</dbReference>
<organism evidence="2">
    <name type="scientific">uncultured bacterium</name>
    <name type="common">gcode 4</name>
    <dbReference type="NCBI Taxonomy" id="1234023"/>
    <lineage>
        <taxon>Bacteria</taxon>
        <taxon>environmental samples</taxon>
    </lineage>
</organism>
<accession>K1XYQ5</accession>
<dbReference type="AlphaFoldDB" id="K1XYQ5"/>
<dbReference type="CDD" id="cd04678">
    <property type="entry name" value="NUDIX_MTH2_Nudt15"/>
    <property type="match status" value="1"/>
</dbReference>
<dbReference type="InterPro" id="IPR015797">
    <property type="entry name" value="NUDIX_hydrolase-like_dom_sf"/>
</dbReference>
<dbReference type="SUPFAM" id="SSF55811">
    <property type="entry name" value="Nudix"/>
    <property type="match status" value="1"/>
</dbReference>
<dbReference type="GO" id="GO:0005829">
    <property type="term" value="C:cytosol"/>
    <property type="evidence" value="ECO:0007669"/>
    <property type="project" value="TreeGrafter"/>
</dbReference>
<dbReference type="PANTHER" id="PTHR16099:SF5">
    <property type="entry name" value="NUCLEOTIDE TRIPHOSPHATE DIPHOSPHATASE NUDT15"/>
    <property type="match status" value="1"/>
</dbReference>
<dbReference type="PROSITE" id="PS51462">
    <property type="entry name" value="NUDIX"/>
    <property type="match status" value="1"/>
</dbReference>